<evidence type="ECO:0000259" key="10">
    <source>
        <dbReference type="Pfam" id="PF01370"/>
    </source>
</evidence>
<evidence type="ECO:0000256" key="2">
    <source>
        <dbReference type="ARBA" id="ARBA00005959"/>
    </source>
</evidence>
<evidence type="ECO:0000256" key="5">
    <source>
        <dbReference type="ARBA" id="ARBA00023002"/>
    </source>
</evidence>
<dbReference type="Pfam" id="PF01370">
    <property type="entry name" value="Epimerase"/>
    <property type="match status" value="1"/>
</dbReference>
<dbReference type="InterPro" id="IPR036291">
    <property type="entry name" value="NAD(P)-bd_dom_sf"/>
</dbReference>
<evidence type="ECO:0000256" key="8">
    <source>
        <dbReference type="ARBA" id="ARBA00051935"/>
    </source>
</evidence>
<evidence type="ECO:0000256" key="7">
    <source>
        <dbReference type="ARBA" id="ARBA00023268"/>
    </source>
</evidence>
<dbReference type="GO" id="GO:0016853">
    <property type="term" value="F:isomerase activity"/>
    <property type="evidence" value="ECO:0007669"/>
    <property type="project" value="UniProtKB-KW"/>
</dbReference>
<evidence type="ECO:0000256" key="6">
    <source>
        <dbReference type="ARBA" id="ARBA00023235"/>
    </source>
</evidence>
<organism evidence="11 12">
    <name type="scientific">Halodesulfovibrio spirochaetisodalis</name>
    <dbReference type="NCBI Taxonomy" id="1560234"/>
    <lineage>
        <taxon>Bacteria</taxon>
        <taxon>Pseudomonadati</taxon>
        <taxon>Thermodesulfobacteriota</taxon>
        <taxon>Desulfovibrionia</taxon>
        <taxon>Desulfovibrionales</taxon>
        <taxon>Desulfovibrionaceae</taxon>
        <taxon>Halodesulfovibrio</taxon>
    </lineage>
</organism>
<dbReference type="Gene3D" id="3.40.50.720">
    <property type="entry name" value="NAD(P)-binding Rossmann-like Domain"/>
    <property type="match status" value="1"/>
</dbReference>
<dbReference type="CDD" id="cd05239">
    <property type="entry name" value="GDP_FS_SDR_e"/>
    <property type="match status" value="1"/>
</dbReference>
<dbReference type="UniPathway" id="UPA00128">
    <property type="reaction ID" value="UER00191"/>
</dbReference>
<dbReference type="SUPFAM" id="SSF51735">
    <property type="entry name" value="NAD(P)-binding Rossmann-fold domains"/>
    <property type="match status" value="1"/>
</dbReference>
<dbReference type="FunFam" id="3.40.50.720:FF:000101">
    <property type="entry name" value="GDP-L-fucose synthase"/>
    <property type="match status" value="1"/>
</dbReference>
<reference evidence="11 12" key="1">
    <citation type="submission" date="2015-01" db="EMBL/GenBank/DDBJ databases">
        <title>Desulfovibrio sp. JC271 draft genome sequence.</title>
        <authorList>
            <person name="Shivani Y."/>
            <person name="Subhash Y."/>
            <person name="Sasikala C."/>
            <person name="Ramana C.V."/>
        </authorList>
    </citation>
    <scope>NUCLEOTIDE SEQUENCE [LARGE SCALE GENOMIC DNA]</scope>
    <source>
        <strain evidence="11 12">JC271</strain>
    </source>
</reference>
<evidence type="ECO:0000313" key="11">
    <source>
        <dbReference type="EMBL" id="OBQ55253.1"/>
    </source>
</evidence>
<keyword evidence="5 9" id="KW-0560">Oxidoreductase</keyword>
<feature type="binding site" evidence="9">
    <location>
        <position position="188"/>
    </location>
    <ligand>
        <name>substrate</name>
    </ligand>
</feature>
<feature type="binding site" evidence="9">
    <location>
        <position position="210"/>
    </location>
    <ligand>
        <name>substrate</name>
    </ligand>
</feature>
<feature type="domain" description="NAD-dependent epimerase/dehydratase" evidence="10">
    <location>
        <begin position="7"/>
        <end position="238"/>
    </location>
</feature>
<feature type="binding site" evidence="9">
    <location>
        <begin position="11"/>
        <end position="17"/>
    </location>
    <ligand>
        <name>NADP(+)</name>
        <dbReference type="ChEBI" id="CHEBI:58349"/>
    </ligand>
</feature>
<dbReference type="AlphaFoldDB" id="A0A1B7XIB7"/>
<feature type="binding site" evidence="9">
    <location>
        <position position="141"/>
    </location>
    <ligand>
        <name>NADP(+)</name>
        <dbReference type="ChEBI" id="CHEBI:58349"/>
    </ligand>
</feature>
<feature type="site" description="Important for catalytic activity" evidence="9">
    <location>
        <position position="110"/>
    </location>
</feature>
<dbReference type="InterPro" id="IPR028614">
    <property type="entry name" value="GDP_fucose/colitose_synth"/>
</dbReference>
<keyword evidence="6 9" id="KW-0413">Isomerase</keyword>
<dbReference type="HAMAP" id="MF_00956">
    <property type="entry name" value="GDP_fucose_synth"/>
    <property type="match status" value="1"/>
</dbReference>
<comment type="similarity">
    <text evidence="2 9">Belongs to the NAD(P)-dependent epimerase/dehydratase family. Fucose synthase subfamily.</text>
</comment>
<comment type="function">
    <text evidence="9">Catalyzes the two-step NADP-dependent conversion of GDP-4-dehydro-6-deoxy-D-mannose to GDP-fucose, involving an epimerase and a reductase reaction.</text>
</comment>
<evidence type="ECO:0000313" key="12">
    <source>
        <dbReference type="Proteomes" id="UP000091979"/>
    </source>
</evidence>
<comment type="caution">
    <text evidence="11">The sequence shown here is derived from an EMBL/GenBank/DDBJ whole genome shotgun (WGS) entry which is preliminary data.</text>
</comment>
<protein>
    <recommendedName>
        <fullName evidence="3 9">GDP-L-fucose synthase</fullName>
        <ecNumber evidence="3 9">1.1.1.271</ecNumber>
    </recommendedName>
    <alternativeName>
        <fullName evidence="9">GDP-4-keto-6-deoxy-D-mannose-3,5-epimerase-4-reductase</fullName>
    </alternativeName>
</protein>
<comment type="pathway">
    <text evidence="1 9">Nucleotide-sugar biosynthesis; GDP-L-fucose biosynthesis via de novo pathway; GDP-L-fucose from GDP-alpha-D-mannose: step 2/2.</text>
</comment>
<dbReference type="GO" id="GO:0050577">
    <property type="term" value="F:GDP-L-fucose synthase activity"/>
    <property type="evidence" value="ECO:0007669"/>
    <property type="project" value="UniProtKB-UniRule"/>
</dbReference>
<keyword evidence="7 9" id="KW-0511">Multifunctional enzyme</keyword>
<dbReference type="PATRIC" id="fig|1560234.3.peg.2792"/>
<dbReference type="STRING" id="1560234.SP90_04220"/>
<feature type="binding site" evidence="9">
    <location>
        <position position="270"/>
    </location>
    <ligand>
        <name>substrate</name>
    </ligand>
</feature>
<feature type="active site" description="Proton donor/acceptor" evidence="9">
    <location>
        <position position="137"/>
    </location>
</feature>
<comment type="catalytic activity">
    <reaction evidence="8 9">
        <text>GDP-beta-L-fucose + NADP(+) = GDP-4-dehydro-alpha-D-rhamnose + NADPH + H(+)</text>
        <dbReference type="Rhea" id="RHEA:18885"/>
        <dbReference type="ChEBI" id="CHEBI:15378"/>
        <dbReference type="ChEBI" id="CHEBI:57273"/>
        <dbReference type="ChEBI" id="CHEBI:57783"/>
        <dbReference type="ChEBI" id="CHEBI:57964"/>
        <dbReference type="ChEBI" id="CHEBI:58349"/>
        <dbReference type="EC" id="1.1.1.271"/>
    </reaction>
</comment>
<feature type="binding site" evidence="9">
    <location>
        <position position="203"/>
    </location>
    <ligand>
        <name>substrate</name>
    </ligand>
</feature>
<dbReference type="PANTHER" id="PTHR43238:SF1">
    <property type="entry name" value="GDP-L-FUCOSE SYNTHASE"/>
    <property type="match status" value="1"/>
</dbReference>
<evidence type="ECO:0000256" key="9">
    <source>
        <dbReference type="HAMAP-Rule" id="MF_00956"/>
    </source>
</evidence>
<proteinExistence type="inferred from homology"/>
<sequence length="319" mass="35836">MEKTSKIYVAGHRGLVGGAICRQLEEQGFTNLVVRTSAELDLRDQQQVNAFFEQERPEYVFLAAAKVGGIYANDTYPAEFIRDNLLIQTNVIDAAYKHEAAKLLFLGSSCIYPKFAPQPMTEDCLLTGSLEPTNEWYAIAKIAGIKMCQAYRKQYGFDAISAMPTNLYGQGDNFHPQNSHVLPAILQRFHNAKHEQEESVTVWGTGSPLREFLHVDDMARACIFLMEEYSGHDHVNVGSGKEISILQLAELVAECVGYKGAIVTDPSKPDGTPRKLMDSRKLFDMGWQPELELREGITQTYQWYLDNYVNGTHNRGGKD</sequence>
<dbReference type="GO" id="GO:0070401">
    <property type="term" value="F:NADP+ binding"/>
    <property type="evidence" value="ECO:0007669"/>
    <property type="project" value="UniProtKB-UniRule"/>
</dbReference>
<dbReference type="OrthoDB" id="9811425at2"/>
<evidence type="ECO:0000256" key="1">
    <source>
        <dbReference type="ARBA" id="ARBA00004883"/>
    </source>
</evidence>
<name>A0A1B7XIB7_9BACT</name>
<evidence type="ECO:0000256" key="3">
    <source>
        <dbReference type="ARBA" id="ARBA00012371"/>
    </source>
</evidence>
<keyword evidence="4 9" id="KW-0521">NADP</keyword>
<keyword evidence="12" id="KW-1185">Reference proteome</keyword>
<dbReference type="EMBL" id="JXMS01000005">
    <property type="protein sequence ID" value="OBQ55253.1"/>
    <property type="molecule type" value="Genomic_DNA"/>
</dbReference>
<dbReference type="PANTHER" id="PTHR43238">
    <property type="entry name" value="GDP-L-FUCOSE SYNTHASE"/>
    <property type="match status" value="1"/>
</dbReference>
<gene>
    <name evidence="9" type="primary">fcl</name>
    <name evidence="11" type="ORF">SP90_04220</name>
</gene>
<dbReference type="GO" id="GO:0042351">
    <property type="term" value="P:'de novo' GDP-L-fucose biosynthetic process"/>
    <property type="evidence" value="ECO:0007669"/>
    <property type="project" value="UniProtKB-UniRule"/>
</dbReference>
<feature type="site" description="Important for catalytic activity" evidence="9">
    <location>
        <position position="108"/>
    </location>
</feature>
<dbReference type="RefSeq" id="WP_066853095.1">
    <property type="nucleotide sequence ID" value="NZ_JXMS01000005.1"/>
</dbReference>
<feature type="binding site" evidence="9">
    <location>
        <position position="180"/>
    </location>
    <ligand>
        <name>NADP(+)</name>
        <dbReference type="ChEBI" id="CHEBI:58349"/>
    </ligand>
</feature>
<dbReference type="EC" id="1.1.1.271" evidence="3 9"/>
<dbReference type="Proteomes" id="UP000091979">
    <property type="component" value="Unassembled WGS sequence"/>
</dbReference>
<feature type="binding site" evidence="9">
    <location>
        <begin position="106"/>
        <end position="109"/>
    </location>
    <ligand>
        <name>NADP(+)</name>
        <dbReference type="ChEBI" id="CHEBI:58349"/>
    </ligand>
</feature>
<evidence type="ECO:0000256" key="4">
    <source>
        <dbReference type="ARBA" id="ARBA00022857"/>
    </source>
</evidence>
<accession>A0A1B7XIB7</accession>
<feature type="binding site" evidence="9">
    <location>
        <begin position="164"/>
        <end position="167"/>
    </location>
    <ligand>
        <name>NADP(+)</name>
        <dbReference type="ChEBI" id="CHEBI:58349"/>
    </ligand>
</feature>
<dbReference type="Gene3D" id="3.90.25.10">
    <property type="entry name" value="UDP-galactose 4-epimerase, domain 1"/>
    <property type="match status" value="1"/>
</dbReference>
<dbReference type="InterPro" id="IPR001509">
    <property type="entry name" value="Epimerase_deHydtase"/>
</dbReference>